<accession>A0A399R179</accession>
<dbReference type="Gene3D" id="2.40.110.10">
    <property type="entry name" value="Butyryl-CoA Dehydrogenase, subunit A, domain 2"/>
    <property type="match status" value="1"/>
</dbReference>
<keyword evidence="7" id="KW-1185">Reference proteome</keyword>
<dbReference type="AlphaFoldDB" id="A0A399R179"/>
<dbReference type="GO" id="GO:0033539">
    <property type="term" value="P:fatty acid beta-oxidation using acyl-CoA dehydrogenase"/>
    <property type="evidence" value="ECO:0007669"/>
    <property type="project" value="TreeGrafter"/>
</dbReference>
<dbReference type="Proteomes" id="UP000265431">
    <property type="component" value="Unassembled WGS sequence"/>
</dbReference>
<dbReference type="SUPFAM" id="SSF47203">
    <property type="entry name" value="Acyl-CoA dehydrogenase C-terminal domain-like"/>
    <property type="match status" value="1"/>
</dbReference>
<dbReference type="Gene3D" id="1.10.540.10">
    <property type="entry name" value="Acyl-CoA dehydrogenase/oxidase, N-terminal domain"/>
    <property type="match status" value="1"/>
</dbReference>
<protein>
    <submittedName>
        <fullName evidence="6">Acyl-CoA dehydrogenase</fullName>
    </submittedName>
</protein>
<evidence type="ECO:0000256" key="2">
    <source>
        <dbReference type="ARBA" id="ARBA00049661"/>
    </source>
</evidence>
<keyword evidence="3" id="KW-0472">Membrane</keyword>
<proteinExistence type="inferred from homology"/>
<dbReference type="SUPFAM" id="SSF56645">
    <property type="entry name" value="Acyl-CoA dehydrogenase NM domain-like"/>
    <property type="match status" value="1"/>
</dbReference>
<evidence type="ECO:0000313" key="7">
    <source>
        <dbReference type="Proteomes" id="UP000265431"/>
    </source>
</evidence>
<name>A0A399R179_9PROT</name>
<evidence type="ECO:0000313" key="6">
    <source>
        <dbReference type="EMBL" id="RIJ23329.1"/>
    </source>
</evidence>
<dbReference type="Pfam" id="PF08028">
    <property type="entry name" value="Acyl-CoA_dh_2"/>
    <property type="match status" value="1"/>
</dbReference>
<dbReference type="GO" id="GO:0005737">
    <property type="term" value="C:cytoplasm"/>
    <property type="evidence" value="ECO:0007669"/>
    <property type="project" value="TreeGrafter"/>
</dbReference>
<comment type="similarity">
    <text evidence="2">Belongs to the HpaH/HsaA monooxygenase family.</text>
</comment>
<dbReference type="InterPro" id="IPR046373">
    <property type="entry name" value="Acyl-CoA_Oxase/DH_mid-dom_sf"/>
</dbReference>
<organism evidence="6 7">
    <name type="scientific">Henriciella barbarensis</name>
    <dbReference type="NCBI Taxonomy" id="86342"/>
    <lineage>
        <taxon>Bacteria</taxon>
        <taxon>Pseudomonadati</taxon>
        <taxon>Pseudomonadota</taxon>
        <taxon>Alphaproteobacteria</taxon>
        <taxon>Hyphomonadales</taxon>
        <taxon>Hyphomonadaceae</taxon>
        <taxon>Henriciella</taxon>
    </lineage>
</organism>
<dbReference type="InterPro" id="IPR050741">
    <property type="entry name" value="Acyl-CoA_dehydrogenase"/>
</dbReference>
<dbReference type="PANTHER" id="PTHR48083:SF5">
    <property type="entry name" value="NRGC PROTEIN"/>
    <property type="match status" value="1"/>
</dbReference>
<dbReference type="GO" id="GO:0003995">
    <property type="term" value="F:acyl-CoA dehydrogenase activity"/>
    <property type="evidence" value="ECO:0007669"/>
    <property type="project" value="TreeGrafter"/>
</dbReference>
<keyword evidence="1" id="KW-0560">Oxidoreductase</keyword>
<dbReference type="InterPro" id="IPR013107">
    <property type="entry name" value="Acyl-CoA_DH_C"/>
</dbReference>
<feature type="domain" description="Acyl-CoA dehydrogenase C-terminal" evidence="5">
    <location>
        <begin position="245"/>
        <end position="375"/>
    </location>
</feature>
<feature type="transmembrane region" description="Helical" evidence="3">
    <location>
        <begin position="237"/>
        <end position="255"/>
    </location>
</feature>
<dbReference type="Pfam" id="PF02771">
    <property type="entry name" value="Acyl-CoA_dh_N"/>
    <property type="match status" value="1"/>
</dbReference>
<evidence type="ECO:0000256" key="3">
    <source>
        <dbReference type="SAM" id="Phobius"/>
    </source>
</evidence>
<dbReference type="InterPro" id="IPR036250">
    <property type="entry name" value="AcylCo_DH-like_C"/>
</dbReference>
<evidence type="ECO:0000259" key="5">
    <source>
        <dbReference type="Pfam" id="PF08028"/>
    </source>
</evidence>
<dbReference type="RefSeq" id="WP_119378518.1">
    <property type="nucleotide sequence ID" value="NZ_QWGB01000005.1"/>
</dbReference>
<dbReference type="InterPro" id="IPR037069">
    <property type="entry name" value="AcylCoA_DH/ox_N_sf"/>
</dbReference>
<dbReference type="GO" id="GO:0050660">
    <property type="term" value="F:flavin adenine dinucleotide binding"/>
    <property type="evidence" value="ECO:0007669"/>
    <property type="project" value="InterPro"/>
</dbReference>
<dbReference type="OrthoDB" id="7316074at2"/>
<reference evidence="6 7" key="1">
    <citation type="submission" date="2018-08" db="EMBL/GenBank/DDBJ databases">
        <title>Henriciella mobilis sp. nov., isolated from seawater.</title>
        <authorList>
            <person name="Cheng H."/>
            <person name="Wu Y.-H."/>
            <person name="Xu X.-W."/>
            <person name="Guo L.-L."/>
        </authorList>
    </citation>
    <scope>NUCLEOTIDE SEQUENCE [LARGE SCALE GENOMIC DNA]</scope>
    <source>
        <strain evidence="6 7">CCUG66934</strain>
    </source>
</reference>
<dbReference type="InterPro" id="IPR009100">
    <property type="entry name" value="AcylCoA_DH/oxidase_NM_dom_sf"/>
</dbReference>
<keyword evidence="3" id="KW-1133">Transmembrane helix</keyword>
<feature type="domain" description="Acyl-CoA dehydrogenase/oxidase N-terminal" evidence="4">
    <location>
        <begin position="26"/>
        <end position="94"/>
    </location>
</feature>
<dbReference type="InterPro" id="IPR013786">
    <property type="entry name" value="AcylCoA_DH/ox_N"/>
</dbReference>
<dbReference type="PANTHER" id="PTHR48083">
    <property type="entry name" value="MEDIUM-CHAIN SPECIFIC ACYL-COA DEHYDROGENASE, MITOCHONDRIAL-RELATED"/>
    <property type="match status" value="1"/>
</dbReference>
<dbReference type="EMBL" id="QWGB01000005">
    <property type="protein sequence ID" value="RIJ23329.1"/>
    <property type="molecule type" value="Genomic_DNA"/>
</dbReference>
<dbReference type="Gene3D" id="1.20.140.10">
    <property type="entry name" value="Butyryl-CoA Dehydrogenase, subunit A, domain 3"/>
    <property type="match status" value="1"/>
</dbReference>
<comment type="caution">
    <text evidence="6">The sequence shown here is derived from an EMBL/GenBank/DDBJ whole genome shotgun (WGS) entry which is preliminary data.</text>
</comment>
<keyword evidence="3" id="KW-0812">Transmembrane</keyword>
<evidence type="ECO:0000256" key="1">
    <source>
        <dbReference type="ARBA" id="ARBA00023002"/>
    </source>
</evidence>
<gene>
    <name evidence="6" type="ORF">D1224_03365</name>
</gene>
<sequence>MPADTINQLDMRAGLYERAEAWRSILAARAEEAEAARKLPQDIADGLARDGFYGLCHPESDGGSGTTPIEYAELVETLARGDAAPAWCAFIASTAAFGMAFADNSNVRDLLCRSDVKTAGVFAPMGRAVQAEQDGVQGYRVTGRWAWGSGSQNADWVSGGCFLVDEAGGLIMSAKGGPIQLAPIFASDQISFVDTWHVTGLKGTGSTDFEVKDAFVPADRVTAGFGRTRQDEAAFRFPAFGLLAIGIAAVALGAARGAMDDFYELAGAKKPSGSSKTLSEKALTHRDVAMSEADIRQGRAFFFEAIEAAWHAAQDGPVPLELRRDLRLATTSAVQSAKRAVDRVYELAGGTAVYSQSPIQRRFRDIHVATQHIMVGASTWETTGRLYLGQSADTAML</sequence>
<evidence type="ECO:0000259" key="4">
    <source>
        <dbReference type="Pfam" id="PF02771"/>
    </source>
</evidence>
<dbReference type="PIRSF" id="PIRSF016578">
    <property type="entry name" value="HsaA"/>
    <property type="match status" value="1"/>
</dbReference>